<feature type="chain" id="PRO_5002045384" evidence="1">
    <location>
        <begin position="17"/>
        <end position="65"/>
    </location>
</feature>
<reference evidence="2" key="1">
    <citation type="submission" date="2014-09" db="EMBL/GenBank/DDBJ databases">
        <authorList>
            <person name="Magalhaes I.L.F."/>
            <person name="Oliveira U."/>
            <person name="Santos F.R."/>
            <person name="Vidigal T.H.D.A."/>
            <person name="Brescovit A.D."/>
            <person name="Santos A.J."/>
        </authorList>
    </citation>
    <scope>NUCLEOTIDE SEQUENCE</scope>
    <source>
        <tissue evidence="2">Shoot tissue taken approximately 20 cm above the soil surface</tissue>
    </source>
</reference>
<evidence type="ECO:0000256" key="1">
    <source>
        <dbReference type="SAM" id="SignalP"/>
    </source>
</evidence>
<evidence type="ECO:0000313" key="2">
    <source>
        <dbReference type="EMBL" id="JAD46430.1"/>
    </source>
</evidence>
<feature type="signal peptide" evidence="1">
    <location>
        <begin position="1"/>
        <end position="16"/>
    </location>
</feature>
<accession>A0A0A9ABQ9</accession>
<dbReference type="EMBL" id="GBRH01251465">
    <property type="protein sequence ID" value="JAD46430.1"/>
    <property type="molecule type" value="Transcribed_RNA"/>
</dbReference>
<keyword evidence="1" id="KW-0732">Signal</keyword>
<proteinExistence type="predicted"/>
<reference evidence="2" key="2">
    <citation type="journal article" date="2015" name="Data Brief">
        <title>Shoot transcriptome of the giant reed, Arundo donax.</title>
        <authorList>
            <person name="Barrero R.A."/>
            <person name="Guerrero F.D."/>
            <person name="Moolhuijzen P."/>
            <person name="Goolsby J.A."/>
            <person name="Tidwell J."/>
            <person name="Bellgard S.E."/>
            <person name="Bellgard M.I."/>
        </authorList>
    </citation>
    <scope>NUCLEOTIDE SEQUENCE</scope>
    <source>
        <tissue evidence="2">Shoot tissue taken approximately 20 cm above the soil surface</tissue>
    </source>
</reference>
<dbReference type="AlphaFoldDB" id="A0A0A9ABQ9"/>
<sequence length="65" mass="7718">MLLLIVLSFFSLFCNKKERVLSYVLFQIAVREKPYMLYSFYSVETSGLDSYPSFTSRSIFRIDTR</sequence>
<name>A0A0A9ABQ9_ARUDO</name>
<organism evidence="2">
    <name type="scientific">Arundo donax</name>
    <name type="common">Giant reed</name>
    <name type="synonym">Donax arundinaceus</name>
    <dbReference type="NCBI Taxonomy" id="35708"/>
    <lineage>
        <taxon>Eukaryota</taxon>
        <taxon>Viridiplantae</taxon>
        <taxon>Streptophyta</taxon>
        <taxon>Embryophyta</taxon>
        <taxon>Tracheophyta</taxon>
        <taxon>Spermatophyta</taxon>
        <taxon>Magnoliopsida</taxon>
        <taxon>Liliopsida</taxon>
        <taxon>Poales</taxon>
        <taxon>Poaceae</taxon>
        <taxon>PACMAD clade</taxon>
        <taxon>Arundinoideae</taxon>
        <taxon>Arundineae</taxon>
        <taxon>Arundo</taxon>
    </lineage>
</organism>
<protein>
    <submittedName>
        <fullName evidence="2">Uncharacterized protein</fullName>
    </submittedName>
</protein>